<sequence>RISPSICSSTIESVGFSVIIRWILSSESFFALRRKFHSRRVDFAVSVVEQLISTGRRRFYIIGVSHVCLIKTGTANDTTISVSS</sequence>
<dbReference type="Proteomes" id="UP001432322">
    <property type="component" value="Unassembled WGS sequence"/>
</dbReference>
<evidence type="ECO:0000313" key="1">
    <source>
        <dbReference type="EMBL" id="GMT23620.1"/>
    </source>
</evidence>
<feature type="non-terminal residue" evidence="1">
    <location>
        <position position="84"/>
    </location>
</feature>
<comment type="caution">
    <text evidence="1">The sequence shown here is derived from an EMBL/GenBank/DDBJ whole genome shotgun (WGS) entry which is preliminary data.</text>
</comment>
<name>A0AAV5VYS7_9BILA</name>
<dbReference type="EMBL" id="BTSY01000004">
    <property type="protein sequence ID" value="GMT23620.1"/>
    <property type="molecule type" value="Genomic_DNA"/>
</dbReference>
<dbReference type="AlphaFoldDB" id="A0AAV5VYS7"/>
<proteinExistence type="predicted"/>
<keyword evidence="2" id="KW-1185">Reference proteome</keyword>
<organism evidence="1 2">
    <name type="scientific">Pristionchus fissidentatus</name>
    <dbReference type="NCBI Taxonomy" id="1538716"/>
    <lineage>
        <taxon>Eukaryota</taxon>
        <taxon>Metazoa</taxon>
        <taxon>Ecdysozoa</taxon>
        <taxon>Nematoda</taxon>
        <taxon>Chromadorea</taxon>
        <taxon>Rhabditida</taxon>
        <taxon>Rhabditina</taxon>
        <taxon>Diplogasteromorpha</taxon>
        <taxon>Diplogasteroidea</taxon>
        <taxon>Neodiplogasteridae</taxon>
        <taxon>Pristionchus</taxon>
    </lineage>
</organism>
<protein>
    <submittedName>
        <fullName evidence="1">Uncharacterized protein</fullName>
    </submittedName>
</protein>
<gene>
    <name evidence="1" type="ORF">PFISCL1PPCAC_14917</name>
</gene>
<accession>A0AAV5VYS7</accession>
<evidence type="ECO:0000313" key="2">
    <source>
        <dbReference type="Proteomes" id="UP001432322"/>
    </source>
</evidence>
<feature type="non-terminal residue" evidence="1">
    <location>
        <position position="1"/>
    </location>
</feature>
<reference evidence="1" key="1">
    <citation type="submission" date="2023-10" db="EMBL/GenBank/DDBJ databases">
        <title>Genome assembly of Pristionchus species.</title>
        <authorList>
            <person name="Yoshida K."/>
            <person name="Sommer R.J."/>
        </authorList>
    </citation>
    <scope>NUCLEOTIDE SEQUENCE</scope>
    <source>
        <strain evidence="1">RS5133</strain>
    </source>
</reference>